<dbReference type="RefSeq" id="XP_019024955.1">
    <property type="nucleotide sequence ID" value="XM_019165949.1"/>
</dbReference>
<dbReference type="GO" id="GO:0005739">
    <property type="term" value="C:mitochondrion"/>
    <property type="evidence" value="ECO:0007669"/>
    <property type="project" value="TreeGrafter"/>
</dbReference>
<dbReference type="InterPro" id="IPR039251">
    <property type="entry name" value="OXLD1"/>
</dbReference>
<evidence type="ECO:0000313" key="2">
    <source>
        <dbReference type="EMBL" id="GAO46953.1"/>
    </source>
</evidence>
<keyword evidence="3" id="KW-1185">Reference proteome</keyword>
<accession>A0A0E9NAX7</accession>
<dbReference type="OMA" id="IENAKHQ"/>
<gene>
    <name evidence="2" type="ORF">G7K_1170-t1</name>
</gene>
<dbReference type="PANTHER" id="PTHR21193:SF3">
    <property type="entry name" value="OXIDOREDUCTASE-LIKE DOMAIN-CONTAINING PROTEIN 1"/>
    <property type="match status" value="1"/>
</dbReference>
<protein>
    <recommendedName>
        <fullName evidence="1">Oxidoreductase-like domain-containing protein</fullName>
    </recommendedName>
</protein>
<dbReference type="OrthoDB" id="10064411at2759"/>
<dbReference type="Pfam" id="PF09791">
    <property type="entry name" value="Oxidored-like"/>
    <property type="match status" value="1"/>
</dbReference>
<organism evidence="2 3">
    <name type="scientific">Saitoella complicata (strain BCRC 22490 / CBS 7301 / JCM 7358 / NBRC 10748 / NRRL Y-17804)</name>
    <dbReference type="NCBI Taxonomy" id="698492"/>
    <lineage>
        <taxon>Eukaryota</taxon>
        <taxon>Fungi</taxon>
        <taxon>Dikarya</taxon>
        <taxon>Ascomycota</taxon>
        <taxon>Taphrinomycotina</taxon>
        <taxon>Taphrinomycotina incertae sedis</taxon>
        <taxon>Saitoella</taxon>
    </lineage>
</organism>
<reference evidence="2 3" key="3">
    <citation type="journal article" date="2015" name="Genome Announc.">
        <title>Draft Genome Sequence of the Archiascomycetous Yeast Saitoella complicata.</title>
        <authorList>
            <person name="Yamauchi K."/>
            <person name="Kondo S."/>
            <person name="Hamamoto M."/>
            <person name="Takahashi Y."/>
            <person name="Ogura Y."/>
            <person name="Hayashi T."/>
            <person name="Nishida H."/>
        </authorList>
    </citation>
    <scope>NUCLEOTIDE SEQUENCE [LARGE SCALE GENOMIC DNA]</scope>
    <source>
        <strain evidence="2 3">NRRL Y-17804</strain>
    </source>
</reference>
<reference evidence="2 3" key="2">
    <citation type="journal article" date="2014" name="J. Gen. Appl. Microbiol.">
        <title>The early diverging ascomycetous budding yeast Saitoella complicata has three histone deacetylases belonging to the Clr6, Hos2, and Rpd3 lineages.</title>
        <authorList>
            <person name="Nishida H."/>
            <person name="Matsumoto T."/>
            <person name="Kondo S."/>
            <person name="Hamamoto M."/>
            <person name="Yoshikawa H."/>
        </authorList>
    </citation>
    <scope>NUCLEOTIDE SEQUENCE [LARGE SCALE GENOMIC DNA]</scope>
    <source>
        <strain evidence="2 3">NRRL Y-17804</strain>
    </source>
</reference>
<dbReference type="InterPro" id="IPR019180">
    <property type="entry name" value="Oxidoreductase-like_N"/>
</dbReference>
<reference evidence="2 3" key="1">
    <citation type="journal article" date="2011" name="J. Gen. Appl. Microbiol.">
        <title>Draft genome sequencing of the enigmatic yeast Saitoella complicata.</title>
        <authorList>
            <person name="Nishida H."/>
            <person name="Hamamoto M."/>
            <person name="Sugiyama J."/>
        </authorList>
    </citation>
    <scope>NUCLEOTIDE SEQUENCE [LARGE SCALE GENOMIC DNA]</scope>
    <source>
        <strain evidence="2 3">NRRL Y-17804</strain>
    </source>
</reference>
<evidence type="ECO:0000313" key="3">
    <source>
        <dbReference type="Proteomes" id="UP000033140"/>
    </source>
</evidence>
<dbReference type="AlphaFoldDB" id="A0A0E9NAX7"/>
<dbReference type="Proteomes" id="UP000033140">
    <property type="component" value="Unassembled WGS sequence"/>
</dbReference>
<comment type="caution">
    <text evidence="2">The sequence shown here is derived from an EMBL/GenBank/DDBJ whole genome shotgun (WGS) entry which is preliminary data.</text>
</comment>
<feature type="domain" description="Oxidoreductase-like" evidence="1">
    <location>
        <begin position="77"/>
        <end position="120"/>
    </location>
</feature>
<proteinExistence type="predicted"/>
<evidence type="ECO:0000259" key="1">
    <source>
        <dbReference type="Pfam" id="PF09791"/>
    </source>
</evidence>
<dbReference type="EMBL" id="BACD03000006">
    <property type="protein sequence ID" value="GAO46953.1"/>
    <property type="molecule type" value="Genomic_DNA"/>
</dbReference>
<sequence length="205" mass="22873">MRPIPVFVSSWARRPFSSSSRLWADFYDLLLEQPRIGPRVFGGSTAAPEFAYIKPSAERDALDAKKRKEAMQRNAKTIQGVSIPNKPEEPDNCCQSGCIHCVWDLYREDLQEWQDARRRAVKALRSHDPPLPTPEFLLDADIGVEDDPLEKVSPGMRAFMMLEKRIREKNEGDVGLREGAKGVGQSTGSVVDEAVGLDNKFGGEG</sequence>
<dbReference type="STRING" id="698492.A0A0E9NAX7"/>
<name>A0A0E9NAX7_SAICN</name>
<dbReference type="PANTHER" id="PTHR21193">
    <property type="entry name" value="OXIDOREDUCTASE-LIKE DOMAIN-CONTAINING PROTEIN 1"/>
    <property type="match status" value="1"/>
</dbReference>